<dbReference type="AlphaFoldDB" id="A0A255YS93"/>
<dbReference type="Proteomes" id="UP000216605">
    <property type="component" value="Unassembled WGS sequence"/>
</dbReference>
<accession>A0A255YS93</accession>
<keyword evidence="2" id="KW-1185">Reference proteome</keyword>
<dbReference type="EMBL" id="NOXV01000304">
    <property type="protein sequence ID" value="OYQ32088.1"/>
    <property type="molecule type" value="Genomic_DNA"/>
</dbReference>
<organism evidence="1 2">
    <name type="scientific">Flavobacterium cyanobacteriorum</name>
    <dbReference type="NCBI Taxonomy" id="2022802"/>
    <lineage>
        <taxon>Bacteria</taxon>
        <taxon>Pseudomonadati</taxon>
        <taxon>Bacteroidota</taxon>
        <taxon>Flavobacteriia</taxon>
        <taxon>Flavobacteriales</taxon>
        <taxon>Flavobacteriaceae</taxon>
        <taxon>Flavobacterium</taxon>
    </lineage>
</organism>
<comment type="caution">
    <text evidence="1">The sequence shown here is derived from an EMBL/GenBank/DDBJ whole genome shotgun (WGS) entry which is preliminary data.</text>
</comment>
<protein>
    <submittedName>
        <fullName evidence="1">Uncharacterized protein</fullName>
    </submittedName>
</protein>
<proteinExistence type="predicted"/>
<evidence type="ECO:0000313" key="1">
    <source>
        <dbReference type="EMBL" id="OYQ32088.1"/>
    </source>
</evidence>
<sequence length="99" mass="11797">MKLRDFKDWINKLSEDELDKDLMYNSIDYGISGNVNEIIKSEHNLYYVGDEPVLLHTREELLKRGFTEPDIAQFEIEIPEGCYYIEISNEYSILERFLQ</sequence>
<gene>
    <name evidence="1" type="ORF">CHU92_14520</name>
</gene>
<name>A0A255YS93_9FLAO</name>
<evidence type="ECO:0000313" key="2">
    <source>
        <dbReference type="Proteomes" id="UP000216605"/>
    </source>
</evidence>
<reference evidence="1 2" key="1">
    <citation type="submission" date="2017-07" db="EMBL/GenBank/DDBJ databases">
        <title>Flavobacterium cyanobacteriorum sp. nov., isolated from cyanobacterial aggregates in a eutrophic lake.</title>
        <authorList>
            <person name="Cai H."/>
        </authorList>
    </citation>
    <scope>NUCLEOTIDE SEQUENCE [LARGE SCALE GENOMIC DNA]</scope>
    <source>
        <strain evidence="1 2">TH021</strain>
    </source>
</reference>